<protein>
    <submittedName>
        <fullName evidence="1">Uncharacterized protein</fullName>
    </submittedName>
</protein>
<proteinExistence type="predicted"/>
<evidence type="ECO:0000313" key="1">
    <source>
        <dbReference type="EMBL" id="KFM82640.1"/>
    </source>
</evidence>
<dbReference type="Proteomes" id="UP000054359">
    <property type="component" value="Unassembled WGS sequence"/>
</dbReference>
<dbReference type="AlphaFoldDB" id="A0A087UZ51"/>
<gene>
    <name evidence="1" type="ORF">X975_09384</name>
</gene>
<dbReference type="EMBL" id="KK122389">
    <property type="protein sequence ID" value="KFM82640.1"/>
    <property type="molecule type" value="Genomic_DNA"/>
</dbReference>
<reference evidence="1 2" key="1">
    <citation type="submission" date="2013-11" db="EMBL/GenBank/DDBJ databases">
        <title>Genome sequencing of Stegodyphus mimosarum.</title>
        <authorList>
            <person name="Bechsgaard J."/>
        </authorList>
    </citation>
    <scope>NUCLEOTIDE SEQUENCE [LARGE SCALE GENOMIC DNA]</scope>
</reference>
<sequence length="69" mass="7719">MYYLHIKNMKIDRKNNEKTPMLLVGLLESPLALEQTKLLLVSLTMGFCACSSGALQRVSFGRLATFCPL</sequence>
<feature type="non-terminal residue" evidence="1">
    <location>
        <position position="69"/>
    </location>
</feature>
<keyword evidence="2" id="KW-1185">Reference proteome</keyword>
<evidence type="ECO:0000313" key="2">
    <source>
        <dbReference type="Proteomes" id="UP000054359"/>
    </source>
</evidence>
<accession>A0A087UZ51</accession>
<organism evidence="1 2">
    <name type="scientific">Stegodyphus mimosarum</name>
    <name type="common">African social velvet spider</name>
    <dbReference type="NCBI Taxonomy" id="407821"/>
    <lineage>
        <taxon>Eukaryota</taxon>
        <taxon>Metazoa</taxon>
        <taxon>Ecdysozoa</taxon>
        <taxon>Arthropoda</taxon>
        <taxon>Chelicerata</taxon>
        <taxon>Arachnida</taxon>
        <taxon>Araneae</taxon>
        <taxon>Araneomorphae</taxon>
        <taxon>Entelegynae</taxon>
        <taxon>Eresoidea</taxon>
        <taxon>Eresidae</taxon>
        <taxon>Stegodyphus</taxon>
    </lineage>
</organism>
<name>A0A087UZ51_STEMI</name>